<dbReference type="SMART" id="SM00191">
    <property type="entry name" value="Int_alpha"/>
    <property type="match status" value="5"/>
</dbReference>
<dbReference type="SUPFAM" id="SSF69318">
    <property type="entry name" value="Integrin alpha N-terminal domain"/>
    <property type="match status" value="1"/>
</dbReference>
<dbReference type="PROSITE" id="PS51470">
    <property type="entry name" value="FG_GAP"/>
    <property type="match status" value="5"/>
</dbReference>
<dbReference type="InterPro" id="IPR032695">
    <property type="entry name" value="Integrin_dom_sf"/>
</dbReference>
<evidence type="ECO:0000256" key="8">
    <source>
        <dbReference type="ARBA" id="ARBA00023037"/>
    </source>
</evidence>
<dbReference type="Pfam" id="PF20806">
    <property type="entry name" value="Integrin_A_Ig_3"/>
    <property type="match status" value="1"/>
</dbReference>
<dbReference type="InterPro" id="IPR013649">
    <property type="entry name" value="Integrin_alpha_Ig-like_1"/>
</dbReference>
<dbReference type="Gene3D" id="2.60.40.1510">
    <property type="entry name" value="ntegrin, alpha v. Chain A, domain 3"/>
    <property type="match status" value="1"/>
</dbReference>
<name>A0ABM4CXH3_HYDVU</name>
<dbReference type="Gene3D" id="2.60.40.1460">
    <property type="entry name" value="Integrin domains. Chain A, domain 2"/>
    <property type="match status" value="1"/>
</dbReference>
<evidence type="ECO:0000256" key="1">
    <source>
        <dbReference type="ARBA" id="ARBA00004479"/>
    </source>
</evidence>
<dbReference type="Pfam" id="PF20805">
    <property type="entry name" value="Integrin_A_Ig_2"/>
    <property type="match status" value="1"/>
</dbReference>
<dbReference type="Gene3D" id="2.60.40.1530">
    <property type="entry name" value="ntegrin, alpha v. Chain A, domain 4"/>
    <property type="match status" value="1"/>
</dbReference>
<dbReference type="SUPFAM" id="SSF69179">
    <property type="entry name" value="Integrin domains"/>
    <property type="match status" value="3"/>
</dbReference>
<dbReference type="InterPro" id="IPR028994">
    <property type="entry name" value="Integrin_alpha_N"/>
</dbReference>
<comment type="subcellular location">
    <subcellularLocation>
        <location evidence="1 13">Membrane</location>
        <topology evidence="1 13">Single-pass type I membrane protein</topology>
    </subcellularLocation>
</comment>
<dbReference type="Proteomes" id="UP001652625">
    <property type="component" value="Chromosome 11"/>
</dbReference>
<keyword evidence="5" id="KW-0677">Repeat</keyword>
<evidence type="ECO:0000259" key="16">
    <source>
        <dbReference type="Pfam" id="PF20805"/>
    </source>
</evidence>
<proteinExistence type="inferred from homology"/>
<feature type="domain" description="Integrin alpha second immunoglobulin-like" evidence="16">
    <location>
        <begin position="605"/>
        <end position="748"/>
    </location>
</feature>
<dbReference type="InterPro" id="IPR013517">
    <property type="entry name" value="FG-GAP"/>
</dbReference>
<evidence type="ECO:0000256" key="4">
    <source>
        <dbReference type="ARBA" id="ARBA00022729"/>
    </source>
</evidence>
<sequence>MKTTSKFKSIIMRQSFLFILLNSAFSFNLDTKNIWRFTNDNNSTNFGFKVSLFPNDKPNIIVSAPHFNNSHKEGAIFTCNPNENNTCSYWNLDSGKEADKENQRDQRLGFSMTVIDDFLLICAPLWHRKANNARLMYLGRCSVLNKNREFVSKFSVCETENTDSNVYHGYCESGFSTDGIVYNKKYLFYLGAPGSYLSKGVIFAEIQGTKSRLKTSEERLKDYSYMGYSVSSGNFTGNEYGDVVGGAPRANNLKGMVILYSLKFAPSRLELLNIFENPDDQVGAYFGATVCAIDFNNDGKDELLVGSPYYSTFADEGRVYIYTNNKIFKGLDLLDEYLNPDVRAYALFGSTITKIGDLNNDGYNDVAIGAPGGGPDGKGAVYIYNGGVTGIRSTYSQVIYASNFLSSFETGFGSSISKGVDVDGNKYPDIAIGAYNSGKVFFFRSKPVITITDKLMTNVTQVPTDLESSNCLGPNLEKYYCIEFRLDLKYSGISVPQNLLVRVNMEIDSQRSLDKRGYFKDNSSSVFNNNLIENVTLSKDKNLTISYTTYIAVSGKIDIIEPIIFNTKYEVFDNSTDCVSGFCSVFDAFSNSGSRTQVSYLIKCNDTECKIDLSLNSSLILIGSPQQIEIIYGVTEMVNVHSKLINFDDTAYQVQLKVKFNSDLQLIGIEINGKSNPFWTISIIDGSTMELLFLVSNSLLKLKEIDVVVKFSVHKLTPSSLEYMFELETFAIGIEQNTNNNKVLLKVPTKIETCVLVGGFVSPMTVFFDKDYKAPRNSSLFSNIGQEVMFTFDIENSGFHLINALVTEIDIVVKKDNIAVIYVEDLRVDNVQCDPIINGLSSNNTNISSSYQFTNNINSYGEKIQENKIINHEKLDCRSGTCKIYTCNITNLDSKKTAKVYVKAKLFSANLVQLQLPYTRVYTSIEVKFNGIDRERNVQRKDCSLSSIVTFTIQEQTKGQNSIKWWIILLSAVGALLLLAVFTFVLRRAGFFERKRKIKEISGPSQEKTITERANPLTHEQNVVDGDEDYDDI</sequence>
<feature type="domain" description="Integrin alpha first immunoglubulin-like" evidence="15">
    <location>
        <begin position="445"/>
        <end position="572"/>
    </location>
</feature>
<evidence type="ECO:0000313" key="18">
    <source>
        <dbReference type="Proteomes" id="UP001652625"/>
    </source>
</evidence>
<comment type="similarity">
    <text evidence="2 13">Belongs to the integrin alpha chain family.</text>
</comment>
<dbReference type="PRINTS" id="PR01185">
    <property type="entry name" value="INTEGRINA"/>
</dbReference>
<keyword evidence="8 13" id="KW-0401">Integrin</keyword>
<dbReference type="GeneID" id="101239034"/>
<evidence type="ECO:0000256" key="13">
    <source>
        <dbReference type="RuleBase" id="RU003762"/>
    </source>
</evidence>
<keyword evidence="3 13" id="KW-0812">Transmembrane</keyword>
<evidence type="ECO:0000256" key="6">
    <source>
        <dbReference type="ARBA" id="ARBA00022889"/>
    </source>
</evidence>
<gene>
    <name evidence="19" type="primary">LOC101239034</name>
</gene>
<dbReference type="RefSeq" id="XP_065666645.1">
    <property type="nucleotide sequence ID" value="XM_065810573.1"/>
</dbReference>
<feature type="repeat" description="FG-GAP" evidence="12">
    <location>
        <begin position="334"/>
        <end position="393"/>
    </location>
</feature>
<keyword evidence="9 13" id="KW-0472">Membrane</keyword>
<dbReference type="InterPro" id="IPR013519">
    <property type="entry name" value="Int_alpha_beta-p"/>
</dbReference>
<evidence type="ECO:0000259" key="17">
    <source>
        <dbReference type="Pfam" id="PF20806"/>
    </source>
</evidence>
<feature type="transmembrane region" description="Helical" evidence="13">
    <location>
        <begin position="965"/>
        <end position="986"/>
    </location>
</feature>
<evidence type="ECO:0000256" key="7">
    <source>
        <dbReference type="ARBA" id="ARBA00022989"/>
    </source>
</evidence>
<keyword evidence="10 13" id="KW-0675">Receptor</keyword>
<dbReference type="PANTHER" id="PTHR23220:SF122">
    <property type="entry name" value="INTEGRIN ALPHA-PS1"/>
    <property type="match status" value="1"/>
</dbReference>
<feature type="repeat" description="FG-GAP" evidence="12">
    <location>
        <begin position="94"/>
        <end position="148"/>
    </location>
</feature>
<evidence type="ECO:0000256" key="14">
    <source>
        <dbReference type="SAM" id="MobiDB-lite"/>
    </source>
</evidence>
<dbReference type="InterPro" id="IPR000413">
    <property type="entry name" value="Integrin_alpha"/>
</dbReference>
<keyword evidence="7 13" id="KW-1133">Transmembrane helix</keyword>
<dbReference type="InterPro" id="IPR048285">
    <property type="entry name" value="Integrin_alpha_Ig-like_2"/>
</dbReference>
<dbReference type="PANTHER" id="PTHR23220">
    <property type="entry name" value="INTEGRIN ALPHA"/>
    <property type="match status" value="1"/>
</dbReference>
<feature type="domain" description="Integrin alpha third immunoglobulin-like" evidence="17">
    <location>
        <begin position="757"/>
        <end position="930"/>
    </location>
</feature>
<feature type="repeat" description="FG-GAP" evidence="12">
    <location>
        <begin position="211"/>
        <end position="269"/>
    </location>
</feature>
<dbReference type="InterPro" id="IPR048286">
    <property type="entry name" value="Integrin_alpha_Ig-like_3"/>
</dbReference>
<evidence type="ECO:0000259" key="15">
    <source>
        <dbReference type="Pfam" id="PF08441"/>
    </source>
</evidence>
<organism evidence="18 19">
    <name type="scientific">Hydra vulgaris</name>
    <name type="common">Hydra</name>
    <name type="synonym">Hydra attenuata</name>
    <dbReference type="NCBI Taxonomy" id="6087"/>
    <lineage>
        <taxon>Eukaryota</taxon>
        <taxon>Metazoa</taxon>
        <taxon>Cnidaria</taxon>
        <taxon>Hydrozoa</taxon>
        <taxon>Hydroidolina</taxon>
        <taxon>Anthoathecata</taxon>
        <taxon>Aplanulata</taxon>
        <taxon>Hydridae</taxon>
        <taxon>Hydra</taxon>
    </lineage>
</organism>
<keyword evidence="6 13" id="KW-0130">Cell adhesion</keyword>
<accession>A0ABM4CXH3</accession>
<dbReference type="Gene3D" id="1.20.5.930">
    <property type="entry name" value="Bicelle-embedded integrin alpha(iib) transmembrane segment"/>
    <property type="match status" value="1"/>
</dbReference>
<keyword evidence="11" id="KW-0325">Glycoprotein</keyword>
<dbReference type="Pfam" id="PF01839">
    <property type="entry name" value="FG-GAP"/>
    <property type="match status" value="3"/>
</dbReference>
<evidence type="ECO:0000256" key="9">
    <source>
        <dbReference type="ARBA" id="ARBA00023136"/>
    </source>
</evidence>
<feature type="region of interest" description="Disordered" evidence="14">
    <location>
        <begin position="1003"/>
        <end position="1033"/>
    </location>
</feature>
<protein>
    <submittedName>
        <fullName evidence="19">Integrin alpha-V isoform X5</fullName>
    </submittedName>
</protein>
<reference evidence="19" key="1">
    <citation type="submission" date="2025-08" db="UniProtKB">
        <authorList>
            <consortium name="RefSeq"/>
        </authorList>
    </citation>
    <scope>IDENTIFICATION</scope>
</reference>
<evidence type="ECO:0000256" key="12">
    <source>
        <dbReference type="PROSITE-ProRule" id="PRU00803"/>
    </source>
</evidence>
<dbReference type="Pfam" id="PF08441">
    <property type="entry name" value="Integrin_A_Ig_1"/>
    <property type="match status" value="1"/>
</dbReference>
<keyword evidence="18" id="KW-1185">Reference proteome</keyword>
<evidence type="ECO:0000256" key="3">
    <source>
        <dbReference type="ARBA" id="ARBA00022692"/>
    </source>
</evidence>
<evidence type="ECO:0000256" key="2">
    <source>
        <dbReference type="ARBA" id="ARBA00008054"/>
    </source>
</evidence>
<keyword evidence="4" id="KW-0732">Signal</keyword>
<evidence type="ECO:0000256" key="10">
    <source>
        <dbReference type="ARBA" id="ARBA00023170"/>
    </source>
</evidence>
<evidence type="ECO:0000256" key="11">
    <source>
        <dbReference type="ARBA" id="ARBA00023180"/>
    </source>
</evidence>
<dbReference type="Gene3D" id="2.130.10.130">
    <property type="entry name" value="Integrin alpha, N-terminal"/>
    <property type="match status" value="1"/>
</dbReference>
<feature type="repeat" description="FG-GAP" evidence="12">
    <location>
        <begin position="272"/>
        <end position="331"/>
    </location>
</feature>
<evidence type="ECO:0000313" key="19">
    <source>
        <dbReference type="RefSeq" id="XP_065666645.1"/>
    </source>
</evidence>
<evidence type="ECO:0000256" key="5">
    <source>
        <dbReference type="ARBA" id="ARBA00022737"/>
    </source>
</evidence>
<dbReference type="GO" id="GO:0007229">
    <property type="term" value="P:integrin-mediated signaling pathway"/>
    <property type="evidence" value="ECO:0007669"/>
    <property type="project" value="UniProtKB-KW"/>
</dbReference>
<feature type="repeat" description="FG-GAP" evidence="12">
    <location>
        <begin position="397"/>
        <end position="460"/>
    </location>
</feature>